<dbReference type="OrthoDB" id="2427805at2759"/>
<dbReference type="EMBL" id="AMYB01000013">
    <property type="protein sequence ID" value="OAC97741.1"/>
    <property type="molecule type" value="Genomic_DNA"/>
</dbReference>
<feature type="transmembrane region" description="Helical" evidence="1">
    <location>
        <begin position="6"/>
        <end position="28"/>
    </location>
</feature>
<gene>
    <name evidence="2" type="ORF">MUCCIDRAFT_85651</name>
</gene>
<name>A0A168GJ81_MUCCL</name>
<keyword evidence="1" id="KW-1133">Transmembrane helix</keyword>
<dbReference type="AlphaFoldDB" id="A0A168GJ81"/>
<evidence type="ECO:0000313" key="3">
    <source>
        <dbReference type="Proteomes" id="UP000077051"/>
    </source>
</evidence>
<feature type="transmembrane region" description="Helical" evidence="1">
    <location>
        <begin position="40"/>
        <end position="66"/>
    </location>
</feature>
<organism evidence="2 3">
    <name type="scientific">Mucor lusitanicus CBS 277.49</name>
    <dbReference type="NCBI Taxonomy" id="747725"/>
    <lineage>
        <taxon>Eukaryota</taxon>
        <taxon>Fungi</taxon>
        <taxon>Fungi incertae sedis</taxon>
        <taxon>Mucoromycota</taxon>
        <taxon>Mucoromycotina</taxon>
        <taxon>Mucoromycetes</taxon>
        <taxon>Mucorales</taxon>
        <taxon>Mucorineae</taxon>
        <taxon>Mucoraceae</taxon>
        <taxon>Mucor</taxon>
    </lineage>
</organism>
<proteinExistence type="predicted"/>
<reference evidence="2 3" key="1">
    <citation type="submission" date="2015-06" db="EMBL/GenBank/DDBJ databases">
        <title>Expansion of signal transduction pathways in fungi by whole-genome duplication.</title>
        <authorList>
            <consortium name="DOE Joint Genome Institute"/>
            <person name="Corrochano L.M."/>
            <person name="Kuo A."/>
            <person name="Marcet-Houben M."/>
            <person name="Polaino S."/>
            <person name="Salamov A."/>
            <person name="Villalobos J.M."/>
            <person name="Alvarez M.I."/>
            <person name="Avalos J."/>
            <person name="Benito E.P."/>
            <person name="Benoit I."/>
            <person name="Burger G."/>
            <person name="Camino L.P."/>
            <person name="Canovas D."/>
            <person name="Cerda-Olmedo E."/>
            <person name="Cheng J.-F."/>
            <person name="Dominguez A."/>
            <person name="Elias M."/>
            <person name="Eslava A.P."/>
            <person name="Glaser F."/>
            <person name="Grimwood J."/>
            <person name="Gutierrez G."/>
            <person name="Heitman J."/>
            <person name="Henrissat B."/>
            <person name="Iturriaga E.A."/>
            <person name="Lang B.F."/>
            <person name="Lavin J.L."/>
            <person name="Lee S."/>
            <person name="Li W."/>
            <person name="Lindquist E."/>
            <person name="Lopez-Garcia S."/>
            <person name="Luque E.M."/>
            <person name="Marcos A.T."/>
            <person name="Martin J."/>
            <person name="Mccluskey K."/>
            <person name="Medina H.R."/>
            <person name="Miralles-Duran A."/>
            <person name="Miyazaki A."/>
            <person name="Munoz-Torres E."/>
            <person name="Oguiza J.A."/>
            <person name="Ohm R."/>
            <person name="Olmedo M."/>
            <person name="Orejas M."/>
            <person name="Ortiz-Castellanos L."/>
            <person name="Pisabarro A.G."/>
            <person name="Rodriguez-Romero J."/>
            <person name="Ruiz-Herrera J."/>
            <person name="Ruiz-Vazquez R."/>
            <person name="Sanz C."/>
            <person name="Schackwitz W."/>
            <person name="Schmutz J."/>
            <person name="Shahriari M."/>
            <person name="Shelest E."/>
            <person name="Silva-Franco F."/>
            <person name="Soanes D."/>
            <person name="Syed K."/>
            <person name="Tagua V.G."/>
            <person name="Talbot N.J."/>
            <person name="Thon M."/>
            <person name="De Vries R.P."/>
            <person name="Wiebenga A."/>
            <person name="Yadav J.S."/>
            <person name="Braun E.L."/>
            <person name="Baker S."/>
            <person name="Garre V."/>
            <person name="Horwitz B."/>
            <person name="Torres-Martinez S."/>
            <person name="Idnurm A."/>
            <person name="Herrera-Estrella A."/>
            <person name="Gabaldon T."/>
            <person name="Grigoriev I.V."/>
        </authorList>
    </citation>
    <scope>NUCLEOTIDE SEQUENCE [LARGE SCALE GENOMIC DNA]</scope>
    <source>
        <strain evidence="2 3">CBS 277.49</strain>
    </source>
</reference>
<dbReference type="VEuPathDB" id="FungiDB:MUCCIDRAFT_85651"/>
<evidence type="ECO:0000313" key="2">
    <source>
        <dbReference type="EMBL" id="OAC97741.1"/>
    </source>
</evidence>
<comment type="caution">
    <text evidence="2">The sequence shown here is derived from an EMBL/GenBank/DDBJ whole genome shotgun (WGS) entry which is preliminary data.</text>
</comment>
<evidence type="ECO:0000256" key="1">
    <source>
        <dbReference type="SAM" id="Phobius"/>
    </source>
</evidence>
<keyword evidence="1" id="KW-0472">Membrane</keyword>
<accession>A0A168GJ81</accession>
<keyword evidence="3" id="KW-1185">Reference proteome</keyword>
<keyword evidence="1" id="KW-0812">Transmembrane</keyword>
<sequence length="136" mass="15370">MAFTEIAYSGLTITVVILIAKILGTILVKQHFYLKSRERHMQLTVCLVSPTAISAILCSGFMITAFRMELVKISAQDWLNGHNLPLEFGGSEAKPRIEEDYGTEFMQEGLIKLPGIFLNPEKYTVFTLEELEEIKE</sequence>
<protein>
    <submittedName>
        <fullName evidence="2">Uncharacterized protein</fullName>
    </submittedName>
</protein>
<dbReference type="Proteomes" id="UP000077051">
    <property type="component" value="Unassembled WGS sequence"/>
</dbReference>